<dbReference type="NCBIfam" id="TIGR00254">
    <property type="entry name" value="GGDEF"/>
    <property type="match status" value="1"/>
</dbReference>
<dbReference type="EC" id="2.7.7.65" evidence="2"/>
<accession>A0ABU9HC46</accession>
<evidence type="ECO:0000256" key="4">
    <source>
        <dbReference type="ARBA" id="ARBA00022692"/>
    </source>
</evidence>
<gene>
    <name evidence="10" type="ORF">V6255_09135</name>
</gene>
<keyword evidence="10" id="KW-0808">Transferase</keyword>
<organism evidence="10 11">
    <name type="scientific">Psychromonas arctica</name>
    <dbReference type="NCBI Taxonomy" id="168275"/>
    <lineage>
        <taxon>Bacteria</taxon>
        <taxon>Pseudomonadati</taxon>
        <taxon>Pseudomonadota</taxon>
        <taxon>Gammaproteobacteria</taxon>
        <taxon>Alteromonadales</taxon>
        <taxon>Psychromonadaceae</taxon>
        <taxon>Psychromonas</taxon>
    </lineage>
</organism>
<evidence type="ECO:0000256" key="1">
    <source>
        <dbReference type="ARBA" id="ARBA00004651"/>
    </source>
</evidence>
<evidence type="ECO:0000313" key="10">
    <source>
        <dbReference type="EMBL" id="MEL0659303.1"/>
    </source>
</evidence>
<evidence type="ECO:0000256" key="7">
    <source>
        <dbReference type="ARBA" id="ARBA00034247"/>
    </source>
</evidence>
<proteinExistence type="predicted"/>
<keyword evidence="11" id="KW-1185">Reference proteome</keyword>
<keyword evidence="6 8" id="KW-0472">Membrane</keyword>
<dbReference type="RefSeq" id="WP_341627872.1">
    <property type="nucleotide sequence ID" value="NZ_JBAKBA010000018.1"/>
</dbReference>
<dbReference type="Gene3D" id="6.10.340.10">
    <property type="match status" value="1"/>
</dbReference>
<sequence length="548" mass="62542">MFQSIKAKVITIFSLAMIIFTCLLLTIVFINERERVLDLELEKSTDISKMHANLLSQEFAQYVAMLQMVSDNPQLKTNDKPFIMQQLQRLMMIGKGNFINAIYVDKNFNLTDVLGHENKVTNPLFVHGEQWRGKEYNITVLMQSKFEKTPVIMVAVPILNNQQEWIGSIAVAVPISALTKKLSPIKLTKQSYAWLVDSNNLIVSHPSAKLVLKSTLSTEESKSYPGFYKIVKQINLQDHGYGRYMDAAINESKIVTFSKVDYLPGWTLFVTTKESEIFIAIYQILYNILIISSILMAIFLIFISQLSNSVTRPIIKLTKEIKVAVSSKNHDFEGVNSKDEIGQLSKAFKGSFKKIRSHTEHLEKVVNERTEEISTKNALLSEQNDKLEELVSKDPLTHLYNRRAFMSLLDKELARAKRHGATITLAILDIDHFKKVNDTFGHNVGDQVLCRFANELVNNMRTEDLICRWGGEEFVILLWEATADGAFNRMDQIREKISKIQLDTVGQITFSTGMVTMKEGEEFKDWLHRADDALYKAKATGRNRIVKN</sequence>
<keyword evidence="3" id="KW-1003">Cell membrane</keyword>
<evidence type="ECO:0000256" key="6">
    <source>
        <dbReference type="ARBA" id="ARBA00023136"/>
    </source>
</evidence>
<feature type="transmembrane region" description="Helical" evidence="8">
    <location>
        <begin position="12"/>
        <end position="30"/>
    </location>
</feature>
<feature type="domain" description="GGDEF" evidence="9">
    <location>
        <begin position="421"/>
        <end position="548"/>
    </location>
</feature>
<comment type="catalytic activity">
    <reaction evidence="7">
        <text>2 GTP = 3',3'-c-di-GMP + 2 diphosphate</text>
        <dbReference type="Rhea" id="RHEA:24898"/>
        <dbReference type="ChEBI" id="CHEBI:33019"/>
        <dbReference type="ChEBI" id="CHEBI:37565"/>
        <dbReference type="ChEBI" id="CHEBI:58805"/>
        <dbReference type="EC" id="2.7.7.65"/>
    </reaction>
</comment>
<dbReference type="CDD" id="cd06225">
    <property type="entry name" value="HAMP"/>
    <property type="match status" value="1"/>
</dbReference>
<dbReference type="CDD" id="cd18773">
    <property type="entry name" value="PDC1_HK_sensor"/>
    <property type="match status" value="1"/>
</dbReference>
<comment type="subcellular location">
    <subcellularLocation>
        <location evidence="1">Cell membrane</location>
        <topology evidence="1">Multi-pass membrane protein</topology>
    </subcellularLocation>
</comment>
<dbReference type="PANTHER" id="PTHR45138">
    <property type="entry name" value="REGULATORY COMPONENTS OF SENSORY TRANSDUCTION SYSTEM"/>
    <property type="match status" value="1"/>
</dbReference>
<keyword evidence="10" id="KW-0548">Nucleotidyltransferase</keyword>
<protein>
    <recommendedName>
        <fullName evidence="2">diguanylate cyclase</fullName>
        <ecNumber evidence="2">2.7.7.65</ecNumber>
    </recommendedName>
</protein>
<evidence type="ECO:0000256" key="8">
    <source>
        <dbReference type="SAM" id="Phobius"/>
    </source>
</evidence>
<name>A0ABU9HC46_9GAMM</name>
<evidence type="ECO:0000256" key="5">
    <source>
        <dbReference type="ARBA" id="ARBA00022989"/>
    </source>
</evidence>
<dbReference type="InterPro" id="IPR033479">
    <property type="entry name" value="dCache_1"/>
</dbReference>
<dbReference type="PANTHER" id="PTHR45138:SF9">
    <property type="entry name" value="DIGUANYLATE CYCLASE DGCM-RELATED"/>
    <property type="match status" value="1"/>
</dbReference>
<evidence type="ECO:0000256" key="2">
    <source>
        <dbReference type="ARBA" id="ARBA00012528"/>
    </source>
</evidence>
<dbReference type="InterPro" id="IPR000160">
    <property type="entry name" value="GGDEF_dom"/>
</dbReference>
<dbReference type="Gene3D" id="3.30.450.20">
    <property type="entry name" value="PAS domain"/>
    <property type="match status" value="1"/>
</dbReference>
<dbReference type="PROSITE" id="PS50887">
    <property type="entry name" value="GGDEF"/>
    <property type="match status" value="1"/>
</dbReference>
<dbReference type="Pfam" id="PF02743">
    <property type="entry name" value="dCache_1"/>
    <property type="match status" value="1"/>
</dbReference>
<evidence type="ECO:0000256" key="3">
    <source>
        <dbReference type="ARBA" id="ARBA00022475"/>
    </source>
</evidence>
<dbReference type="SMART" id="SM00267">
    <property type="entry name" value="GGDEF"/>
    <property type="match status" value="1"/>
</dbReference>
<keyword evidence="5 8" id="KW-1133">Transmembrane helix</keyword>
<evidence type="ECO:0000259" key="9">
    <source>
        <dbReference type="PROSITE" id="PS50887"/>
    </source>
</evidence>
<dbReference type="Proteomes" id="UP001366060">
    <property type="component" value="Unassembled WGS sequence"/>
</dbReference>
<dbReference type="InterPro" id="IPR050469">
    <property type="entry name" value="Diguanylate_Cyclase"/>
</dbReference>
<dbReference type="CDD" id="cd01949">
    <property type="entry name" value="GGDEF"/>
    <property type="match status" value="1"/>
</dbReference>
<dbReference type="Gene3D" id="3.30.70.270">
    <property type="match status" value="1"/>
</dbReference>
<dbReference type="InterPro" id="IPR029787">
    <property type="entry name" value="Nucleotide_cyclase"/>
</dbReference>
<feature type="transmembrane region" description="Helical" evidence="8">
    <location>
        <begin position="284"/>
        <end position="303"/>
    </location>
</feature>
<dbReference type="GO" id="GO:0052621">
    <property type="term" value="F:diguanylate cyclase activity"/>
    <property type="evidence" value="ECO:0007669"/>
    <property type="project" value="UniProtKB-EC"/>
</dbReference>
<reference evidence="10 11" key="1">
    <citation type="submission" date="2024-02" db="EMBL/GenBank/DDBJ databases">
        <title>Bacteria isolated from the canopy kelp, Nereocystis luetkeana.</title>
        <authorList>
            <person name="Pfister C.A."/>
            <person name="Younker I.T."/>
            <person name="Light S.H."/>
        </authorList>
    </citation>
    <scope>NUCLEOTIDE SEQUENCE [LARGE SCALE GENOMIC DNA]</scope>
    <source>
        <strain evidence="10 11">TI.2.07</strain>
    </source>
</reference>
<dbReference type="CDD" id="cd12912">
    <property type="entry name" value="PDC2_MCP_like"/>
    <property type="match status" value="1"/>
</dbReference>
<dbReference type="EMBL" id="JBAKBA010000018">
    <property type="protein sequence ID" value="MEL0659303.1"/>
    <property type="molecule type" value="Genomic_DNA"/>
</dbReference>
<dbReference type="InterPro" id="IPR043128">
    <property type="entry name" value="Rev_trsase/Diguanyl_cyclase"/>
</dbReference>
<dbReference type="Pfam" id="PF00990">
    <property type="entry name" value="GGDEF"/>
    <property type="match status" value="1"/>
</dbReference>
<dbReference type="SUPFAM" id="SSF55073">
    <property type="entry name" value="Nucleotide cyclase"/>
    <property type="match status" value="1"/>
</dbReference>
<keyword evidence="4 8" id="KW-0812">Transmembrane</keyword>
<comment type="caution">
    <text evidence="10">The sequence shown here is derived from an EMBL/GenBank/DDBJ whole genome shotgun (WGS) entry which is preliminary data.</text>
</comment>
<evidence type="ECO:0000313" key="11">
    <source>
        <dbReference type="Proteomes" id="UP001366060"/>
    </source>
</evidence>